<dbReference type="InterPro" id="IPR025996">
    <property type="entry name" value="MT1864/Rv1816-like_C"/>
</dbReference>
<reference evidence="7 8" key="1">
    <citation type="submission" date="2021-03" db="EMBL/GenBank/DDBJ databases">
        <title>Sequencing the genomes of 1000 actinobacteria strains.</title>
        <authorList>
            <person name="Klenk H.-P."/>
        </authorList>
    </citation>
    <scope>NUCLEOTIDE SEQUENCE [LARGE SCALE GENOMIC DNA]</scope>
    <source>
        <strain evidence="7 8">DSM 44580</strain>
    </source>
</reference>
<dbReference type="PROSITE" id="PS50977">
    <property type="entry name" value="HTH_TETR_2"/>
    <property type="match status" value="1"/>
</dbReference>
<dbReference type="InterPro" id="IPR001647">
    <property type="entry name" value="HTH_TetR"/>
</dbReference>
<evidence type="ECO:0000313" key="8">
    <source>
        <dbReference type="Proteomes" id="UP001519363"/>
    </source>
</evidence>
<keyword evidence="8" id="KW-1185">Reference proteome</keyword>
<dbReference type="EMBL" id="JAGIOO010000001">
    <property type="protein sequence ID" value="MBP2478000.1"/>
    <property type="molecule type" value="Genomic_DNA"/>
</dbReference>
<comment type="caution">
    <text evidence="7">The sequence shown here is derived from an EMBL/GenBank/DDBJ whole genome shotgun (WGS) entry which is preliminary data.</text>
</comment>
<dbReference type="PANTHER" id="PTHR30055">
    <property type="entry name" value="HTH-TYPE TRANSCRIPTIONAL REGULATOR RUTR"/>
    <property type="match status" value="1"/>
</dbReference>
<protein>
    <submittedName>
        <fullName evidence="7">AcrR family transcriptional regulator</fullName>
    </submittedName>
</protein>
<dbReference type="RefSeq" id="WP_143342714.1">
    <property type="nucleotide sequence ID" value="NZ_JAGIOO010000001.1"/>
</dbReference>
<evidence type="ECO:0000256" key="5">
    <source>
        <dbReference type="SAM" id="MobiDB-lite"/>
    </source>
</evidence>
<sequence>MSRPGHSAAPRRARNPWGQGERLRQEIIAATERLLGAQDSDDQLTIRGVARAAGIAPASIYPHFADLTELVGALMHDQLCRMVAVMTAGRDGVCESDPRGRLRGMLNAYVDFATGNPAHQRLLLTFPKGVGTSWNDVDTMGPAAEIGQLLLTSLQACEQAGHRLRVPAETAGEVVMVATFGRVVLRQASRGGDGGIAIPELVDVLLSLVFD</sequence>
<evidence type="ECO:0000256" key="2">
    <source>
        <dbReference type="ARBA" id="ARBA00023125"/>
    </source>
</evidence>
<dbReference type="SUPFAM" id="SSF46689">
    <property type="entry name" value="Homeodomain-like"/>
    <property type="match status" value="1"/>
</dbReference>
<keyword evidence="2 4" id="KW-0238">DNA-binding</keyword>
<dbReference type="InterPro" id="IPR009057">
    <property type="entry name" value="Homeodomain-like_sf"/>
</dbReference>
<keyword evidence="3" id="KW-0804">Transcription</keyword>
<dbReference type="InterPro" id="IPR036271">
    <property type="entry name" value="Tet_transcr_reg_TetR-rel_C_sf"/>
</dbReference>
<gene>
    <name evidence="7" type="ORF">JOF53_006872</name>
</gene>
<evidence type="ECO:0000256" key="4">
    <source>
        <dbReference type="PROSITE-ProRule" id="PRU00335"/>
    </source>
</evidence>
<organism evidence="7 8">
    <name type="scientific">Crossiella equi</name>
    <dbReference type="NCBI Taxonomy" id="130796"/>
    <lineage>
        <taxon>Bacteria</taxon>
        <taxon>Bacillati</taxon>
        <taxon>Actinomycetota</taxon>
        <taxon>Actinomycetes</taxon>
        <taxon>Pseudonocardiales</taxon>
        <taxon>Pseudonocardiaceae</taxon>
        <taxon>Crossiella</taxon>
    </lineage>
</organism>
<dbReference type="Pfam" id="PF13305">
    <property type="entry name" value="TetR_C_33"/>
    <property type="match status" value="1"/>
</dbReference>
<name>A0ABS5AQN2_9PSEU</name>
<evidence type="ECO:0000256" key="3">
    <source>
        <dbReference type="ARBA" id="ARBA00023163"/>
    </source>
</evidence>
<evidence type="ECO:0000259" key="6">
    <source>
        <dbReference type="PROSITE" id="PS50977"/>
    </source>
</evidence>
<dbReference type="Proteomes" id="UP001519363">
    <property type="component" value="Unassembled WGS sequence"/>
</dbReference>
<feature type="region of interest" description="Disordered" evidence="5">
    <location>
        <begin position="1"/>
        <end position="20"/>
    </location>
</feature>
<dbReference type="Pfam" id="PF00440">
    <property type="entry name" value="TetR_N"/>
    <property type="match status" value="1"/>
</dbReference>
<dbReference type="Gene3D" id="1.10.357.10">
    <property type="entry name" value="Tetracycline Repressor, domain 2"/>
    <property type="match status" value="1"/>
</dbReference>
<proteinExistence type="predicted"/>
<accession>A0ABS5AQN2</accession>
<dbReference type="InterPro" id="IPR050109">
    <property type="entry name" value="HTH-type_TetR-like_transc_reg"/>
</dbReference>
<feature type="DNA-binding region" description="H-T-H motif" evidence="4">
    <location>
        <begin position="45"/>
        <end position="64"/>
    </location>
</feature>
<keyword evidence="1" id="KW-0805">Transcription regulation</keyword>
<evidence type="ECO:0000256" key="1">
    <source>
        <dbReference type="ARBA" id="ARBA00023015"/>
    </source>
</evidence>
<dbReference type="PANTHER" id="PTHR30055:SF234">
    <property type="entry name" value="HTH-TYPE TRANSCRIPTIONAL REGULATOR BETI"/>
    <property type="match status" value="1"/>
</dbReference>
<feature type="domain" description="HTH tetR-type" evidence="6">
    <location>
        <begin position="21"/>
        <end position="82"/>
    </location>
</feature>
<dbReference type="SUPFAM" id="SSF48498">
    <property type="entry name" value="Tetracyclin repressor-like, C-terminal domain"/>
    <property type="match status" value="1"/>
</dbReference>
<evidence type="ECO:0000313" key="7">
    <source>
        <dbReference type="EMBL" id="MBP2478000.1"/>
    </source>
</evidence>